<keyword evidence="2" id="KW-1133">Transmembrane helix</keyword>
<dbReference type="OrthoDB" id="541052at2759"/>
<feature type="compositionally biased region" description="Low complexity" evidence="1">
    <location>
        <begin position="24"/>
        <end position="42"/>
    </location>
</feature>
<gene>
    <name evidence="4" type="ORF">CROQUDRAFT_83232</name>
</gene>
<comment type="caution">
    <text evidence="4">The sequence shown here is derived from an EMBL/GenBank/DDBJ whole genome shotgun (WGS) entry which is preliminary data.</text>
</comment>
<evidence type="ECO:0000313" key="4">
    <source>
        <dbReference type="EMBL" id="KAG0141447.1"/>
    </source>
</evidence>
<proteinExistence type="predicted"/>
<evidence type="ECO:0000256" key="2">
    <source>
        <dbReference type="SAM" id="Phobius"/>
    </source>
</evidence>
<dbReference type="PANTHER" id="PTHR12203">
    <property type="entry name" value="KDEL LYS-ASP-GLU-LEU CONTAINING - RELATED"/>
    <property type="match status" value="1"/>
</dbReference>
<dbReference type="Proteomes" id="UP000886653">
    <property type="component" value="Unassembled WGS sequence"/>
</dbReference>
<keyword evidence="2" id="KW-0812">Transmembrane</keyword>
<protein>
    <recommendedName>
        <fullName evidence="3">Glycosyl transferase CAP10 domain-containing protein</fullName>
    </recommendedName>
</protein>
<dbReference type="AlphaFoldDB" id="A0A9P6N9E5"/>
<dbReference type="InterPro" id="IPR051091">
    <property type="entry name" value="O-Glucosyltr/Glycosyltrsf_90"/>
</dbReference>
<accession>A0A9P6N9E5</accession>
<name>A0A9P6N9E5_9BASI</name>
<feature type="transmembrane region" description="Helical" evidence="2">
    <location>
        <begin position="109"/>
        <end position="130"/>
    </location>
</feature>
<organism evidence="4 5">
    <name type="scientific">Cronartium quercuum f. sp. fusiforme G11</name>
    <dbReference type="NCBI Taxonomy" id="708437"/>
    <lineage>
        <taxon>Eukaryota</taxon>
        <taxon>Fungi</taxon>
        <taxon>Dikarya</taxon>
        <taxon>Basidiomycota</taxon>
        <taxon>Pucciniomycotina</taxon>
        <taxon>Pucciniomycetes</taxon>
        <taxon>Pucciniales</taxon>
        <taxon>Coleosporiaceae</taxon>
        <taxon>Cronartium</taxon>
    </lineage>
</organism>
<keyword evidence="5" id="KW-1185">Reference proteome</keyword>
<keyword evidence="2" id="KW-0472">Membrane</keyword>
<evidence type="ECO:0000259" key="3">
    <source>
        <dbReference type="SMART" id="SM00672"/>
    </source>
</evidence>
<dbReference type="InterPro" id="IPR006598">
    <property type="entry name" value="CAP10"/>
</dbReference>
<evidence type="ECO:0000313" key="5">
    <source>
        <dbReference type="Proteomes" id="UP000886653"/>
    </source>
</evidence>
<feature type="region of interest" description="Disordered" evidence="1">
    <location>
        <begin position="24"/>
        <end position="61"/>
    </location>
</feature>
<reference evidence="4" key="1">
    <citation type="submission" date="2013-11" db="EMBL/GenBank/DDBJ databases">
        <title>Genome sequence of the fusiform rust pathogen reveals effectors for host alternation and coevolution with pine.</title>
        <authorList>
            <consortium name="DOE Joint Genome Institute"/>
            <person name="Smith K."/>
            <person name="Pendleton A."/>
            <person name="Kubisiak T."/>
            <person name="Anderson C."/>
            <person name="Salamov A."/>
            <person name="Aerts A."/>
            <person name="Riley R."/>
            <person name="Clum A."/>
            <person name="Lindquist E."/>
            <person name="Ence D."/>
            <person name="Campbell M."/>
            <person name="Kronenberg Z."/>
            <person name="Feau N."/>
            <person name="Dhillon B."/>
            <person name="Hamelin R."/>
            <person name="Burleigh J."/>
            <person name="Smith J."/>
            <person name="Yandell M."/>
            <person name="Nelson C."/>
            <person name="Grigoriev I."/>
            <person name="Davis J."/>
        </authorList>
    </citation>
    <scope>NUCLEOTIDE SEQUENCE</scope>
    <source>
        <strain evidence="4">G11</strain>
    </source>
</reference>
<dbReference type="PANTHER" id="PTHR12203:SF118">
    <property type="entry name" value="BETA-1,2-XYLOSYLTRANSFERASE 1"/>
    <property type="match status" value="1"/>
</dbReference>
<sequence length="687" mass="80330">MTHNQPSNVVQPNNLNHQLELLNTQQQQQQQHLHSSTSSLLNRRQPYIGTSTTPNLELRKPELFDSPPTSNHRLSLDNEPPFLPTHNHPIRPSLNTNSRHHNHHNNKRFNVHVLTLLPAFALGLFISYTFNPLKSISISNNHYIQPILEKTPILKGIIIKPKEIDLNLNEDYIYFNSNLNPIKELIKQSKVKWDAKIKKQSKNLNEAIKEYKKRYHNRNPPLGFDKWFDWCLKNDIILIDEFDRIFELIEPFWAISPHVIRNRSEQAGLGEVHSIFRIKDGKVKVEGKRKDDARTKDQLNLLEGFVKYLPDVNITMSHHDGPSVFLDYKTKLKHLKHARAGTVIPDEEVDIVEDDAGLTGFVGACAPDSPMRMYANGLLEPPPSGVGFIGLDHSRTMDLCLHPEWQSLHGFTSWQGPRPGLLTPIFSFSQSSSFSNDILISPLEQFSDLNLNLKQYKSFKSKNETQKLMWRGKTTGVWFDREFNWRSSHRMRLHNLGKFNSTHQFRDLHIFNENDDQIKVERKKLNELVNRFLSVNFVGPLVQCSIKDGTCDAVKKEIEFGELVDWEFQNNHRYVLDVDGNSWSGRFRRLLGSDSLVFKSTIWPEWYRDLIQPWYHYIPVRIDYLDLFDLLSFFSTNPIHAENIANQGKDWVEKHFRYQDLQAYMWRTYLEYARVSSDDRLKMNFEL</sequence>
<dbReference type="EMBL" id="MU167386">
    <property type="protein sequence ID" value="KAG0141447.1"/>
    <property type="molecule type" value="Genomic_DNA"/>
</dbReference>
<evidence type="ECO:0000256" key="1">
    <source>
        <dbReference type="SAM" id="MobiDB-lite"/>
    </source>
</evidence>
<dbReference type="Pfam" id="PF05686">
    <property type="entry name" value="Glyco_transf_90"/>
    <property type="match status" value="1"/>
</dbReference>
<feature type="domain" description="Glycosyl transferase CAP10" evidence="3">
    <location>
        <begin position="397"/>
        <end position="679"/>
    </location>
</feature>
<dbReference type="SMART" id="SM00672">
    <property type="entry name" value="CAP10"/>
    <property type="match status" value="1"/>
</dbReference>